<dbReference type="InterPro" id="IPR019651">
    <property type="entry name" value="Glutamate_DH_NAD-spec"/>
</dbReference>
<evidence type="ECO:0000313" key="2">
    <source>
        <dbReference type="Proteomes" id="UP000026962"/>
    </source>
</evidence>
<dbReference type="HOGENOM" id="CLU_063562_0_0_1"/>
<dbReference type="Gramene" id="OPUNC05G15360.1">
    <property type="protein sequence ID" value="OPUNC05G15360.1"/>
    <property type="gene ID" value="OPUNC05G15360"/>
</dbReference>
<dbReference type="EnsemblPlants" id="OPUNC05G15360.1">
    <property type="protein sequence ID" value="OPUNC05G15360.1"/>
    <property type="gene ID" value="OPUNC05G15360"/>
</dbReference>
<protein>
    <submittedName>
        <fullName evidence="1">Uncharacterized protein</fullName>
    </submittedName>
</protein>
<name>A0A0E0L2V5_ORYPU</name>
<sequence>MSSLLSLASAMAFLTGTIVFLKRSLLSSSNRARRTLGALALAAELAQRACVAGDVAAVLPADDLDEVVHEALVEVLAAEVGVAVGGKDLKHAVVDGEDADVERAATEVEDEDVLLGALLVDAVGDGGGGGLVDDAVDGEPGDDAGVLGGLPLRVVEVGRDGDDGAGDLLAEVGLGRLLHPGEHHGAHLLGAEHADVAVLHLDAHMRLAIPVDDGERQQLHVALHLGVGELPADEALCVVDCPLWVGRRLVLGGLADEPLAAVGEGDPRGRNPVSLVVGDDLDMAVPTPTHEYVVPRSIPITVPPLLAPPLVGGGGAAAAREPAGDHVKRISTARSSPSCVVAVDARRGRAMVVVFRFWFVSIRGGGASRYI</sequence>
<keyword evidence="2" id="KW-1185">Reference proteome</keyword>
<dbReference type="eggNOG" id="ENOG502QV65">
    <property type="taxonomic scope" value="Eukaryota"/>
</dbReference>
<reference evidence="1" key="1">
    <citation type="submission" date="2015-04" db="UniProtKB">
        <authorList>
            <consortium name="EnsemblPlants"/>
        </authorList>
    </citation>
    <scope>IDENTIFICATION</scope>
</reference>
<evidence type="ECO:0000313" key="1">
    <source>
        <dbReference type="EnsemblPlants" id="OPUNC05G15360.1"/>
    </source>
</evidence>
<proteinExistence type="predicted"/>
<accession>A0A0E0L2V5</accession>
<reference evidence="1" key="2">
    <citation type="submission" date="2018-05" db="EMBL/GenBank/DDBJ databases">
        <title>OpunRS2 (Oryza punctata Reference Sequence Version 2).</title>
        <authorList>
            <person name="Zhang J."/>
            <person name="Kudrna D."/>
            <person name="Lee S."/>
            <person name="Talag J."/>
            <person name="Welchert J."/>
            <person name="Wing R.A."/>
        </authorList>
    </citation>
    <scope>NUCLEOTIDE SEQUENCE [LARGE SCALE GENOMIC DNA]</scope>
</reference>
<dbReference type="STRING" id="4537.A0A0E0L2V5"/>
<dbReference type="Pfam" id="PF10712">
    <property type="entry name" value="NAD-GH"/>
    <property type="match status" value="1"/>
</dbReference>
<dbReference type="AlphaFoldDB" id="A0A0E0L2V5"/>
<organism evidence="1">
    <name type="scientific">Oryza punctata</name>
    <name type="common">Red rice</name>
    <dbReference type="NCBI Taxonomy" id="4537"/>
    <lineage>
        <taxon>Eukaryota</taxon>
        <taxon>Viridiplantae</taxon>
        <taxon>Streptophyta</taxon>
        <taxon>Embryophyta</taxon>
        <taxon>Tracheophyta</taxon>
        <taxon>Spermatophyta</taxon>
        <taxon>Magnoliopsida</taxon>
        <taxon>Liliopsida</taxon>
        <taxon>Poales</taxon>
        <taxon>Poaceae</taxon>
        <taxon>BOP clade</taxon>
        <taxon>Oryzoideae</taxon>
        <taxon>Oryzeae</taxon>
        <taxon>Oryzinae</taxon>
        <taxon>Oryza</taxon>
    </lineage>
</organism>
<dbReference type="Proteomes" id="UP000026962">
    <property type="component" value="Chromosome 5"/>
</dbReference>